<reference evidence="1 2" key="1">
    <citation type="submission" date="2013-10" db="EMBL/GenBank/DDBJ databases">
        <title>The Genome Sequence of Acinetobacter brisouii CIP 110357.</title>
        <authorList>
            <consortium name="The Broad Institute Genomics Platform"/>
            <consortium name="The Broad Institute Genome Sequencing Center for Infectious Disease"/>
            <person name="Cerqueira G."/>
            <person name="Feldgarden M."/>
            <person name="Courvalin P."/>
            <person name="Grillot-Courvalin C."/>
            <person name="Clermont D."/>
            <person name="Rocha E."/>
            <person name="Yoon E.-J."/>
            <person name="Nemec A."/>
            <person name="Young S.K."/>
            <person name="Zeng Q."/>
            <person name="Gargeya S."/>
            <person name="Fitzgerald M."/>
            <person name="Abouelleil A."/>
            <person name="Alvarado L."/>
            <person name="Berlin A.M."/>
            <person name="Chapman S.B."/>
            <person name="Gainer-Dewar J."/>
            <person name="Goldberg J."/>
            <person name="Gnerre S."/>
            <person name="Griggs A."/>
            <person name="Gujja S."/>
            <person name="Hansen M."/>
            <person name="Howarth C."/>
            <person name="Imamovic A."/>
            <person name="Ireland A."/>
            <person name="Larimer J."/>
            <person name="McCowan C."/>
            <person name="Murphy C."/>
            <person name="Pearson M."/>
            <person name="Poon T.W."/>
            <person name="Priest M."/>
            <person name="Roberts A."/>
            <person name="Saif S."/>
            <person name="Shea T."/>
            <person name="Sykes S."/>
            <person name="Wortman J."/>
            <person name="Nusbaum C."/>
            <person name="Birren B."/>
        </authorList>
    </citation>
    <scope>NUCLEOTIDE SEQUENCE [LARGE SCALE GENOMIC DNA]</scope>
    <source>
        <strain evidence="1 2">CIP 110357</strain>
    </source>
</reference>
<comment type="caution">
    <text evidence="1">The sequence shown here is derived from an EMBL/GenBank/DDBJ whole genome shotgun (WGS) entry which is preliminary data.</text>
</comment>
<organism evidence="1 2">
    <name type="scientific">Acinetobacter brisouii CIP 110357</name>
    <dbReference type="NCBI Taxonomy" id="1341683"/>
    <lineage>
        <taxon>Bacteria</taxon>
        <taxon>Pseudomonadati</taxon>
        <taxon>Pseudomonadota</taxon>
        <taxon>Gammaproteobacteria</taxon>
        <taxon>Moraxellales</taxon>
        <taxon>Moraxellaceae</taxon>
        <taxon>Acinetobacter</taxon>
    </lineage>
</organism>
<dbReference type="AlphaFoldDB" id="V2UHS6"/>
<keyword evidence="2" id="KW-1185">Reference proteome</keyword>
<proteinExistence type="predicted"/>
<dbReference type="Proteomes" id="UP000018418">
    <property type="component" value="Unassembled WGS sequence"/>
</dbReference>
<accession>V2UHS6</accession>
<dbReference type="HOGENOM" id="CLU_2244137_0_0_6"/>
<protein>
    <submittedName>
        <fullName evidence="1">Uncharacterized protein</fullName>
    </submittedName>
</protein>
<dbReference type="EMBL" id="AYEU01000012">
    <property type="protein sequence ID" value="ESK48210.1"/>
    <property type="molecule type" value="Genomic_DNA"/>
</dbReference>
<sequence>MMKVLSLHLRIIMKHLGFVGKCTESIGYTHVEIINSSLHLSFNVPLKNDLEATFKKMVENNYDLLMETSGEIEFELESETIEKIEEILKEKDIEFEEFIQDSLIKFINQNQLDTAN</sequence>
<gene>
    <name evidence="1" type="ORF">P255_02853</name>
</gene>
<dbReference type="PATRIC" id="fig|1341683.3.peg.2824"/>
<name>V2UHS6_9GAMM</name>
<evidence type="ECO:0000313" key="1">
    <source>
        <dbReference type="EMBL" id="ESK48210.1"/>
    </source>
</evidence>
<evidence type="ECO:0000313" key="2">
    <source>
        <dbReference type="Proteomes" id="UP000018418"/>
    </source>
</evidence>